<proteinExistence type="predicted"/>
<protein>
    <recommendedName>
        <fullName evidence="1">Threonylcarbamoyl-AMP synthase</fullName>
    </recommendedName>
</protein>
<dbReference type="NCBIfam" id="TIGR00057">
    <property type="entry name" value="L-threonylcarbamoyladenylate synthase"/>
    <property type="match status" value="1"/>
</dbReference>
<feature type="transmembrane region" description="Helical" evidence="2">
    <location>
        <begin position="895"/>
        <end position="913"/>
    </location>
</feature>
<gene>
    <name evidence="4" type="ORF">POM88_035893</name>
</gene>
<dbReference type="PANTHER" id="PTHR34677:SF3">
    <property type="entry name" value="BACTERIAL IG-LIKE DOMAIN-CONTAINING PROTEIN"/>
    <property type="match status" value="1"/>
</dbReference>
<evidence type="ECO:0000313" key="4">
    <source>
        <dbReference type="EMBL" id="KAK1369801.1"/>
    </source>
</evidence>
<dbReference type="PROSITE" id="PS51163">
    <property type="entry name" value="YRDC"/>
    <property type="match status" value="1"/>
</dbReference>
<keyword evidence="2" id="KW-1133">Transmembrane helix</keyword>
<keyword evidence="5" id="KW-1185">Reference proteome</keyword>
<dbReference type="InterPro" id="IPR006070">
    <property type="entry name" value="Sua5-like_dom"/>
</dbReference>
<evidence type="ECO:0000313" key="5">
    <source>
        <dbReference type="Proteomes" id="UP001237642"/>
    </source>
</evidence>
<organism evidence="4 5">
    <name type="scientific">Heracleum sosnowskyi</name>
    <dbReference type="NCBI Taxonomy" id="360622"/>
    <lineage>
        <taxon>Eukaryota</taxon>
        <taxon>Viridiplantae</taxon>
        <taxon>Streptophyta</taxon>
        <taxon>Embryophyta</taxon>
        <taxon>Tracheophyta</taxon>
        <taxon>Spermatophyta</taxon>
        <taxon>Magnoliopsida</taxon>
        <taxon>eudicotyledons</taxon>
        <taxon>Gunneridae</taxon>
        <taxon>Pentapetalae</taxon>
        <taxon>asterids</taxon>
        <taxon>campanulids</taxon>
        <taxon>Apiales</taxon>
        <taxon>Apiaceae</taxon>
        <taxon>Apioideae</taxon>
        <taxon>apioid superclade</taxon>
        <taxon>Tordylieae</taxon>
        <taxon>Tordyliinae</taxon>
        <taxon>Heracleum</taxon>
    </lineage>
</organism>
<dbReference type="Pfam" id="PF01300">
    <property type="entry name" value="Sua5_yciO_yrdC"/>
    <property type="match status" value="1"/>
</dbReference>
<reference evidence="4" key="1">
    <citation type="submission" date="2023-02" db="EMBL/GenBank/DDBJ databases">
        <title>Genome of toxic invasive species Heracleum sosnowskyi carries increased number of genes despite the absence of recent whole-genome duplications.</title>
        <authorList>
            <person name="Schelkunov M."/>
            <person name="Shtratnikova V."/>
            <person name="Makarenko M."/>
            <person name="Klepikova A."/>
            <person name="Omelchenko D."/>
            <person name="Novikova G."/>
            <person name="Obukhova E."/>
            <person name="Bogdanov V."/>
            <person name="Penin A."/>
            <person name="Logacheva M."/>
        </authorList>
    </citation>
    <scope>NUCLEOTIDE SEQUENCE</scope>
    <source>
        <strain evidence="4">Hsosn_3</strain>
        <tissue evidence="4">Leaf</tissue>
    </source>
</reference>
<feature type="transmembrane region" description="Helical" evidence="2">
    <location>
        <begin position="1089"/>
        <end position="1109"/>
    </location>
</feature>
<feature type="transmembrane region" description="Helical" evidence="2">
    <location>
        <begin position="925"/>
        <end position="947"/>
    </location>
</feature>
<dbReference type="EMBL" id="JAUIZM010000008">
    <property type="protein sequence ID" value="KAK1369801.1"/>
    <property type="molecule type" value="Genomic_DNA"/>
</dbReference>
<feature type="transmembrane region" description="Helical" evidence="2">
    <location>
        <begin position="1061"/>
        <end position="1077"/>
    </location>
</feature>
<reference evidence="4" key="2">
    <citation type="submission" date="2023-05" db="EMBL/GenBank/DDBJ databases">
        <authorList>
            <person name="Schelkunov M.I."/>
        </authorList>
    </citation>
    <scope>NUCLEOTIDE SEQUENCE</scope>
    <source>
        <strain evidence="4">Hsosn_3</strain>
        <tissue evidence="4">Leaf</tissue>
    </source>
</reference>
<dbReference type="Proteomes" id="UP001237642">
    <property type="component" value="Unassembled WGS sequence"/>
</dbReference>
<dbReference type="GO" id="GO:0003725">
    <property type="term" value="F:double-stranded RNA binding"/>
    <property type="evidence" value="ECO:0007669"/>
    <property type="project" value="InterPro"/>
</dbReference>
<dbReference type="AlphaFoldDB" id="A0AAD8HMD4"/>
<feature type="transmembrane region" description="Helical" evidence="2">
    <location>
        <begin position="1121"/>
        <end position="1140"/>
    </location>
</feature>
<dbReference type="PANTHER" id="PTHR34677">
    <property type="match status" value="1"/>
</dbReference>
<evidence type="ECO:0000256" key="2">
    <source>
        <dbReference type="SAM" id="Phobius"/>
    </source>
</evidence>
<dbReference type="Gene3D" id="3.90.870.10">
    <property type="entry name" value="DHBP synthase"/>
    <property type="match status" value="1"/>
</dbReference>
<feature type="domain" description="YrdC-like" evidence="3">
    <location>
        <begin position="73"/>
        <end position="276"/>
    </location>
</feature>
<accession>A0AAD8HMD4</accession>
<dbReference type="InterPro" id="IPR017945">
    <property type="entry name" value="DHBP_synth_RibB-like_a/b_dom"/>
</dbReference>
<feature type="transmembrane region" description="Helical" evidence="2">
    <location>
        <begin position="642"/>
        <end position="662"/>
    </location>
</feature>
<sequence length="1275" mass="139634">MALKLGASYRQQQHLMISFRESSNPRFTKSPPCVSVVKAVVKKSPKRLKYSSPSFTKDDELLYVEVDPSGSDTWKLEPVVQLLNKGGVGVIPTDTVYAIVCDLKTNSAVERLRRIKNIEASKPLSTLCRSFQDIDTYTTGFPRGGGQGLSNIFRAVKQCLPGPYTFILTASKSLPKSCTRYGTTTSKLLSRKNVGVRIPDDAVCQAILEKMGAPLLSTSVRSPKENEWIIDPVVIADVYGAEGLDFVVDAGVRVAEPSTVVDMTASIPRVIRQGKGPKQHWMRADSMDDFWLVIFPLSYMCLTAMVASAKSPGILVHFDQVPSYHSRFSNAIFKYSVIGSNGSYPCNKNDCSFICEVDGHSLVPCPADVVVLENLTVNHWHHFGLSVTTADADSNSSIYKWFIDTIPPTATISTDQRYTNAEKIALELTFSEACTDQAGNSFTRTSGSIFTLHLDRRPVQVDLWTSAPSYELEFGGIPRTVTATNRMEELKFFLDFSTPITNSTEQILNALHPSSGLVVPIHSRGHGNRSFAFVLKNLSRTEIITIRLEDGSVIGRTGTPVSPVAPLTLLYDSTEPLLEAGGGFVIRFEEISKALYSLTVLAESHNVSVIVPAGKVSDISGNLNSVSNQLKVKHYSAHSTSVLLHSFMSVGIIATSVAAAFLSFSSANLEAVGALASGRTSMGFSEPCTNLHGMVGHLQVFALSDSLSLALPVEYSATTKGLMWLIPRNKLPWTKENSQIRYNHSYQAVARHNGKLNDRTIKFYAGEDMNHSIDLKTTNFSNSLHKGLPLPLNICPRSNWPVTQQNVTIKNTPYGLPLSSDEYFTYFLRGEPMSTNAVLKRLESYTGWRDLEMNLFWLGVGGGGLIITHFLALLLVRWRFRTSADGTPSVLRFEFIILILAIPCVSQSSTFVIRGGTTGGILAGAMLLVIPGGLILSASLFIMIIIFPGKASTGKWFYREGLSSSILQLFGIIFENTKGPPVYIVIDQNDPNQMPRWIESGQNGIGRMRAISSDDSIEETSASVSTKLLGGLRSSYVSLDLTRRVTLGILSGVHSSKGTNQSLYALIITLVQVLYIFTLRPHMRRGVHVVETISLLCEAGVFGLAIASIKPNATDNSTVGYIMLGFLCLAFVSQIINQWYTIVKYLLGFSQAQKDSFRSGLKFAIKGLLIPLLPKKYWSRFLPGSRTEHEIRDAGPHNVNPIGATMAMVVPVLSPGPPGLSPPPHPLTDIGASEIWNTNGGNRLKGILHLERKKEMKRLRELAKASFSGGSNFKV</sequence>
<keyword evidence="2" id="KW-0472">Membrane</keyword>
<evidence type="ECO:0000256" key="1">
    <source>
        <dbReference type="ARBA" id="ARBA00015492"/>
    </source>
</evidence>
<keyword evidence="2" id="KW-0812">Transmembrane</keyword>
<dbReference type="SUPFAM" id="SSF55821">
    <property type="entry name" value="YrdC/RibB"/>
    <property type="match status" value="1"/>
</dbReference>
<comment type="caution">
    <text evidence="4">The sequence shown here is derived from an EMBL/GenBank/DDBJ whole genome shotgun (WGS) entry which is preliminary data.</text>
</comment>
<evidence type="ECO:0000259" key="3">
    <source>
        <dbReference type="PROSITE" id="PS51163"/>
    </source>
</evidence>
<feature type="transmembrane region" description="Helical" evidence="2">
    <location>
        <begin position="855"/>
        <end position="875"/>
    </location>
</feature>
<name>A0AAD8HMD4_9APIA</name>